<dbReference type="AlphaFoldDB" id="A0A1W2G5P8"/>
<sequence length="187" mass="20080">MLTTKTSLTQKIHISLLVMIFLFSVDALFAQDVSDSLTFIHFKTEQKVILTTGMLVEIKTNDHQKLVGEFTGGSTTALHLKQKNSTQKLAMANIKKITAYNEGSKDPITGTVRFVVSASSATSLLLGGGAAAGGIVTISSHAALGLGLMGVSVPLIYYGIKLHLMLKNADRDVIKMNKGWEVTASQR</sequence>
<dbReference type="EMBL" id="FWYF01000001">
    <property type="protein sequence ID" value="SMD31999.1"/>
    <property type="molecule type" value="Genomic_DNA"/>
</dbReference>
<evidence type="ECO:0000313" key="2">
    <source>
        <dbReference type="EMBL" id="SMD31999.1"/>
    </source>
</evidence>
<keyword evidence="1" id="KW-1133">Transmembrane helix</keyword>
<keyword evidence="1" id="KW-0472">Membrane</keyword>
<name>A0A1W2G5P8_REIFA</name>
<dbReference type="Proteomes" id="UP000192472">
    <property type="component" value="Unassembled WGS sequence"/>
</dbReference>
<reference evidence="2 3" key="1">
    <citation type="submission" date="2017-04" db="EMBL/GenBank/DDBJ databases">
        <authorList>
            <person name="Afonso C.L."/>
            <person name="Miller P.J."/>
            <person name="Scott M.A."/>
            <person name="Spackman E."/>
            <person name="Goraichik I."/>
            <person name="Dimitrov K.M."/>
            <person name="Suarez D.L."/>
            <person name="Swayne D.E."/>
        </authorList>
    </citation>
    <scope>NUCLEOTIDE SEQUENCE [LARGE SCALE GENOMIC DNA]</scope>
    <source>
        <strain evidence="2 3">DSM 26133</strain>
    </source>
</reference>
<keyword evidence="3" id="KW-1185">Reference proteome</keyword>
<organism evidence="2 3">
    <name type="scientific">Reichenbachiella faecimaris</name>
    <dbReference type="NCBI Taxonomy" id="692418"/>
    <lineage>
        <taxon>Bacteria</taxon>
        <taxon>Pseudomonadati</taxon>
        <taxon>Bacteroidota</taxon>
        <taxon>Cytophagia</taxon>
        <taxon>Cytophagales</taxon>
        <taxon>Reichenbachiellaceae</taxon>
        <taxon>Reichenbachiella</taxon>
    </lineage>
</organism>
<evidence type="ECO:0000313" key="3">
    <source>
        <dbReference type="Proteomes" id="UP000192472"/>
    </source>
</evidence>
<keyword evidence="1" id="KW-0812">Transmembrane</keyword>
<proteinExistence type="predicted"/>
<dbReference type="RefSeq" id="WP_139793705.1">
    <property type="nucleotide sequence ID" value="NZ_FWYF01000001.1"/>
</dbReference>
<feature type="transmembrane region" description="Helical" evidence="1">
    <location>
        <begin position="114"/>
        <end position="136"/>
    </location>
</feature>
<evidence type="ECO:0000256" key="1">
    <source>
        <dbReference type="SAM" id="Phobius"/>
    </source>
</evidence>
<accession>A0A1W2G5P8</accession>
<gene>
    <name evidence="2" type="ORF">SAMN04488029_0337</name>
</gene>
<feature type="transmembrane region" description="Helical" evidence="1">
    <location>
        <begin position="142"/>
        <end position="160"/>
    </location>
</feature>
<protein>
    <submittedName>
        <fullName evidence="2">Uncharacterized protein</fullName>
    </submittedName>
</protein>
<feature type="transmembrane region" description="Helical" evidence="1">
    <location>
        <begin position="12"/>
        <end position="30"/>
    </location>
</feature>
<dbReference type="STRING" id="692418.SAMN04488029_0337"/>